<dbReference type="EMBL" id="KB908504">
    <property type="protein sequence ID" value="EOA89660.1"/>
    <property type="molecule type" value="Genomic_DNA"/>
</dbReference>
<comment type="similarity">
    <text evidence="2 9">Belongs to the cytochrome P450 family.</text>
</comment>
<keyword evidence="3 8" id="KW-0349">Heme</keyword>
<dbReference type="PRINTS" id="PR00464">
    <property type="entry name" value="EP450II"/>
</dbReference>
<evidence type="ECO:0000256" key="5">
    <source>
        <dbReference type="ARBA" id="ARBA00023002"/>
    </source>
</evidence>
<dbReference type="PANTHER" id="PTHR24287:SF1">
    <property type="entry name" value="P450, PUTATIVE (EUROFUNG)-RELATED"/>
    <property type="match status" value="1"/>
</dbReference>
<keyword evidence="10" id="KW-1133">Transmembrane helix</keyword>
<evidence type="ECO:0000256" key="8">
    <source>
        <dbReference type="PIRSR" id="PIRSR602402-1"/>
    </source>
</evidence>
<evidence type="ECO:0000256" key="6">
    <source>
        <dbReference type="ARBA" id="ARBA00023004"/>
    </source>
</evidence>
<dbReference type="SUPFAM" id="SSF48264">
    <property type="entry name" value="Cytochrome P450"/>
    <property type="match status" value="1"/>
</dbReference>
<dbReference type="eggNOG" id="KOG0157">
    <property type="taxonomic scope" value="Eukaryota"/>
</dbReference>
<comment type="cofactor">
    <cofactor evidence="1 8">
        <name>heme</name>
        <dbReference type="ChEBI" id="CHEBI:30413"/>
    </cofactor>
</comment>
<keyword evidence="5 9" id="KW-0560">Oxidoreductase</keyword>
<accession>R0IY48</accession>
<dbReference type="AlphaFoldDB" id="R0IY48"/>
<keyword evidence="10" id="KW-0812">Transmembrane</keyword>
<evidence type="ECO:0000256" key="2">
    <source>
        <dbReference type="ARBA" id="ARBA00010617"/>
    </source>
</evidence>
<keyword evidence="7 9" id="KW-0503">Monooxygenase</keyword>
<dbReference type="InterPro" id="IPR002974">
    <property type="entry name" value="Cyt_P450_E_CYP52_ascomycetes"/>
</dbReference>
<dbReference type="InterPro" id="IPR047146">
    <property type="entry name" value="Cyt_P450_E_CYP52_fungi"/>
</dbReference>
<dbReference type="Gene3D" id="1.10.630.10">
    <property type="entry name" value="Cytochrome P450"/>
    <property type="match status" value="1"/>
</dbReference>
<dbReference type="CDD" id="cd11063">
    <property type="entry name" value="CYP52"/>
    <property type="match status" value="1"/>
</dbReference>
<keyword evidence="12" id="KW-1185">Reference proteome</keyword>
<dbReference type="RefSeq" id="XP_008022626.1">
    <property type="nucleotide sequence ID" value="XM_008024435.1"/>
</dbReference>
<keyword evidence="10" id="KW-0472">Membrane</keyword>
<name>R0IY48_EXST2</name>
<dbReference type="GO" id="GO:0020037">
    <property type="term" value="F:heme binding"/>
    <property type="evidence" value="ECO:0007669"/>
    <property type="project" value="InterPro"/>
</dbReference>
<feature type="binding site" description="axial binding residue" evidence="8">
    <location>
        <position position="471"/>
    </location>
    <ligand>
        <name>heme</name>
        <dbReference type="ChEBI" id="CHEBI:30413"/>
    </ligand>
    <ligandPart>
        <name>Fe</name>
        <dbReference type="ChEBI" id="CHEBI:18248"/>
    </ligandPart>
</feature>
<dbReference type="STRING" id="671987.R0IY48"/>
<dbReference type="PRINTS" id="PR01239">
    <property type="entry name" value="EP450IICYP52"/>
</dbReference>
<dbReference type="GO" id="GO:0016712">
    <property type="term" value="F:oxidoreductase activity, acting on paired donors, with incorporation or reduction of molecular oxygen, reduced flavin or flavoprotein as one donor, and incorporation of one atom of oxygen"/>
    <property type="evidence" value="ECO:0007669"/>
    <property type="project" value="InterPro"/>
</dbReference>
<keyword evidence="4 8" id="KW-0479">Metal-binding</keyword>
<proteinExistence type="inferred from homology"/>
<organism evidence="11 12">
    <name type="scientific">Exserohilum turcicum (strain 28A)</name>
    <name type="common">Northern leaf blight fungus</name>
    <name type="synonym">Setosphaeria turcica</name>
    <dbReference type="NCBI Taxonomy" id="671987"/>
    <lineage>
        <taxon>Eukaryota</taxon>
        <taxon>Fungi</taxon>
        <taxon>Dikarya</taxon>
        <taxon>Ascomycota</taxon>
        <taxon>Pezizomycotina</taxon>
        <taxon>Dothideomycetes</taxon>
        <taxon>Pleosporomycetidae</taxon>
        <taxon>Pleosporales</taxon>
        <taxon>Pleosporineae</taxon>
        <taxon>Pleosporaceae</taxon>
        <taxon>Exserohilum</taxon>
    </lineage>
</organism>
<reference evidence="11 12" key="1">
    <citation type="journal article" date="2012" name="PLoS Pathog.">
        <title>Diverse lifestyles and strategies of plant pathogenesis encoded in the genomes of eighteen Dothideomycetes fungi.</title>
        <authorList>
            <person name="Ohm R.A."/>
            <person name="Feau N."/>
            <person name="Henrissat B."/>
            <person name="Schoch C.L."/>
            <person name="Horwitz B.A."/>
            <person name="Barry K.W."/>
            <person name="Condon B.J."/>
            <person name="Copeland A.C."/>
            <person name="Dhillon B."/>
            <person name="Glaser F."/>
            <person name="Hesse C.N."/>
            <person name="Kosti I."/>
            <person name="LaButti K."/>
            <person name="Lindquist E.A."/>
            <person name="Lucas S."/>
            <person name="Salamov A.A."/>
            <person name="Bradshaw R.E."/>
            <person name="Ciuffetti L."/>
            <person name="Hamelin R.C."/>
            <person name="Kema G.H.J."/>
            <person name="Lawrence C."/>
            <person name="Scott J.A."/>
            <person name="Spatafora J.W."/>
            <person name="Turgeon B.G."/>
            <person name="de Wit P.J.G.M."/>
            <person name="Zhong S."/>
            <person name="Goodwin S.B."/>
            <person name="Grigoriev I.V."/>
        </authorList>
    </citation>
    <scope>NUCLEOTIDE SEQUENCE [LARGE SCALE GENOMIC DNA]</scope>
    <source>
        <strain evidence="12">28A</strain>
    </source>
</reference>
<dbReference type="Pfam" id="PF00067">
    <property type="entry name" value="p450"/>
    <property type="match status" value="1"/>
</dbReference>
<evidence type="ECO:0000256" key="9">
    <source>
        <dbReference type="RuleBase" id="RU000461"/>
    </source>
</evidence>
<sequence length="536" mass="60507">MHNSILLSFWAGISFVIYKIVSSIITSRRHAAAARRLGCVDPPPMKQSIFDPLGIKGVIEVLKADKEHRLLQYFKKRSDLNCDEQGNPINTLTQHLLGTKTVFTTDPRNVQAILATQFKDFGLGRVRNATFAPLLGHGIFSSDGEQWAKARALLRPQFARDQVSNLELEEQHVQHLMRVIPMSSNGWTEVTDLEPLFFRLTIDSATEFLFGESVDSQLSALPDYKSSRGTVEQDFATAFDQALNAISIKLRFGDAPWLVYNKMEKVYNKRCHASIDHYIQLALSKDKTARQNSTEKQKYVFLDALVEANQDPVELRSHLISILLAGRDTTASLLSYVFMSLAQHPEVYEKLRGVVKDSFGTYSNPKNMTFEALKSCNFLQWVLNEALRLYPVVPLNSRRALRDTTLPTGGGPDGTAPIYIKEDMSVDYHIYTIHRRKDLWGQDADEFRPDRWDGRKSGWEYLPFNGGARICIGQQFALTEAAYTVVRLAQRFEKIESAGNLWDGSTKGGSDHIKHNLSLTTCPAGGVKLRMKEARE</sequence>
<evidence type="ECO:0000256" key="10">
    <source>
        <dbReference type="SAM" id="Phobius"/>
    </source>
</evidence>
<gene>
    <name evidence="11" type="ORF">SETTUDRAFT_104406</name>
</gene>
<evidence type="ECO:0000256" key="7">
    <source>
        <dbReference type="ARBA" id="ARBA00023033"/>
    </source>
</evidence>
<dbReference type="HOGENOM" id="CLU_001570_27_0_1"/>
<keyword evidence="6 8" id="KW-0408">Iron</keyword>
<evidence type="ECO:0008006" key="13">
    <source>
        <dbReference type="Google" id="ProtNLM"/>
    </source>
</evidence>
<dbReference type="Proteomes" id="UP000016935">
    <property type="component" value="Unassembled WGS sequence"/>
</dbReference>
<evidence type="ECO:0000256" key="1">
    <source>
        <dbReference type="ARBA" id="ARBA00001971"/>
    </source>
</evidence>
<feature type="transmembrane region" description="Helical" evidence="10">
    <location>
        <begin position="6"/>
        <end position="26"/>
    </location>
</feature>
<evidence type="ECO:0000256" key="4">
    <source>
        <dbReference type="ARBA" id="ARBA00022723"/>
    </source>
</evidence>
<dbReference type="InterPro" id="IPR002402">
    <property type="entry name" value="Cyt_P450_E_grp-II"/>
</dbReference>
<reference evidence="11 12" key="2">
    <citation type="journal article" date="2013" name="PLoS Genet.">
        <title>Comparative genome structure, secondary metabolite, and effector coding capacity across Cochliobolus pathogens.</title>
        <authorList>
            <person name="Condon B.J."/>
            <person name="Leng Y."/>
            <person name="Wu D."/>
            <person name="Bushley K.E."/>
            <person name="Ohm R.A."/>
            <person name="Otillar R."/>
            <person name="Martin J."/>
            <person name="Schackwitz W."/>
            <person name="Grimwood J."/>
            <person name="MohdZainudin N."/>
            <person name="Xue C."/>
            <person name="Wang R."/>
            <person name="Manning V.A."/>
            <person name="Dhillon B."/>
            <person name="Tu Z.J."/>
            <person name="Steffenson B.J."/>
            <person name="Salamov A."/>
            <person name="Sun H."/>
            <person name="Lowry S."/>
            <person name="LaButti K."/>
            <person name="Han J."/>
            <person name="Copeland A."/>
            <person name="Lindquist E."/>
            <person name="Barry K."/>
            <person name="Schmutz J."/>
            <person name="Baker S.E."/>
            <person name="Ciuffetti L.M."/>
            <person name="Grigoriev I.V."/>
            <person name="Zhong S."/>
            <person name="Turgeon B.G."/>
        </authorList>
    </citation>
    <scope>NUCLEOTIDE SEQUENCE [LARGE SCALE GENOMIC DNA]</scope>
    <source>
        <strain evidence="12">28A</strain>
    </source>
</reference>
<dbReference type="PANTHER" id="PTHR24287">
    <property type="entry name" value="P450, PUTATIVE (EUROFUNG)-RELATED"/>
    <property type="match status" value="1"/>
</dbReference>
<dbReference type="PRINTS" id="PR00385">
    <property type="entry name" value="P450"/>
</dbReference>
<dbReference type="GeneID" id="19395042"/>
<evidence type="ECO:0000313" key="11">
    <source>
        <dbReference type="EMBL" id="EOA89660.1"/>
    </source>
</evidence>
<dbReference type="OrthoDB" id="1470350at2759"/>
<protein>
    <recommendedName>
        <fullName evidence="13">Cytochrome P450</fullName>
    </recommendedName>
</protein>
<dbReference type="PROSITE" id="PS00086">
    <property type="entry name" value="CYTOCHROME_P450"/>
    <property type="match status" value="1"/>
</dbReference>
<dbReference type="InterPro" id="IPR017972">
    <property type="entry name" value="Cyt_P450_CS"/>
</dbReference>
<evidence type="ECO:0000256" key="3">
    <source>
        <dbReference type="ARBA" id="ARBA00022617"/>
    </source>
</evidence>
<evidence type="ECO:0000313" key="12">
    <source>
        <dbReference type="Proteomes" id="UP000016935"/>
    </source>
</evidence>
<dbReference type="InterPro" id="IPR001128">
    <property type="entry name" value="Cyt_P450"/>
</dbReference>
<dbReference type="GO" id="GO:0005506">
    <property type="term" value="F:iron ion binding"/>
    <property type="evidence" value="ECO:0007669"/>
    <property type="project" value="InterPro"/>
</dbReference>
<dbReference type="InterPro" id="IPR036396">
    <property type="entry name" value="Cyt_P450_sf"/>
</dbReference>